<dbReference type="Gene3D" id="1.20.144.10">
    <property type="entry name" value="Phosphatidic acid phosphatase type 2/haloperoxidase"/>
    <property type="match status" value="1"/>
</dbReference>
<feature type="transmembrane region" description="Helical" evidence="1">
    <location>
        <begin position="59"/>
        <end position="78"/>
    </location>
</feature>
<dbReference type="Pfam" id="PF01569">
    <property type="entry name" value="PAP2"/>
    <property type="match status" value="1"/>
</dbReference>
<dbReference type="InterPro" id="IPR000326">
    <property type="entry name" value="PAP2/HPO"/>
</dbReference>
<keyword evidence="1" id="KW-0812">Transmembrane</keyword>
<dbReference type="EMBL" id="LSFM01000018">
    <property type="protein sequence ID" value="OBY65559.1"/>
    <property type="molecule type" value="Genomic_DNA"/>
</dbReference>
<feature type="transmembrane region" description="Helical" evidence="1">
    <location>
        <begin position="163"/>
        <end position="181"/>
    </location>
</feature>
<dbReference type="PANTHER" id="PTHR14969:SF13">
    <property type="entry name" value="AT30094P"/>
    <property type="match status" value="1"/>
</dbReference>
<dbReference type="Proteomes" id="UP000092584">
    <property type="component" value="Unassembled WGS sequence"/>
</dbReference>
<evidence type="ECO:0000313" key="3">
    <source>
        <dbReference type="EMBL" id="OBY65559.1"/>
    </source>
</evidence>
<sequence>MFDSILQKDKELSVFLNNLGSEQWDSFWLGITNQFYWAPLFLFILILIVKTFGWKRGGVMILAMILLVTISDQLTVFIKDNSFRLRPNNDPDIMDSLRISLREFTNPQSHSFMSGHATTSTFFSLFTIFLLRDKYKQIYFLLLFPAFFAYSRLYLGVHFPSDVFIGILLGILLANIYYFFFKKLDKKLFF</sequence>
<gene>
    <name evidence="3" type="ORF">LPB3_04150</name>
</gene>
<dbReference type="AlphaFoldDB" id="A0A1B8U1B1"/>
<evidence type="ECO:0000313" key="4">
    <source>
        <dbReference type="Proteomes" id="UP000092584"/>
    </source>
</evidence>
<keyword evidence="1" id="KW-1133">Transmembrane helix</keyword>
<comment type="caution">
    <text evidence="3">The sequence shown here is derived from an EMBL/GenBank/DDBJ whole genome shotgun (WGS) entry which is preliminary data.</text>
</comment>
<dbReference type="SUPFAM" id="SSF48317">
    <property type="entry name" value="Acid phosphatase/Vanadium-dependent haloperoxidase"/>
    <property type="match status" value="1"/>
</dbReference>
<keyword evidence="4" id="KW-1185">Reference proteome</keyword>
<dbReference type="SMART" id="SM00014">
    <property type="entry name" value="acidPPc"/>
    <property type="match status" value="1"/>
</dbReference>
<feature type="transmembrane region" description="Helical" evidence="1">
    <location>
        <begin position="138"/>
        <end position="157"/>
    </location>
</feature>
<evidence type="ECO:0000256" key="1">
    <source>
        <dbReference type="SAM" id="Phobius"/>
    </source>
</evidence>
<organism evidence="3 4">
    <name type="scientific">Polaribacter vadi</name>
    <dbReference type="NCBI Taxonomy" id="1774273"/>
    <lineage>
        <taxon>Bacteria</taxon>
        <taxon>Pseudomonadati</taxon>
        <taxon>Bacteroidota</taxon>
        <taxon>Flavobacteriia</taxon>
        <taxon>Flavobacteriales</taxon>
        <taxon>Flavobacteriaceae</taxon>
    </lineage>
</organism>
<keyword evidence="1" id="KW-0472">Membrane</keyword>
<protein>
    <submittedName>
        <fullName evidence="3">Phosphoesterase</fullName>
    </submittedName>
</protein>
<dbReference type="PANTHER" id="PTHR14969">
    <property type="entry name" value="SPHINGOSINE-1-PHOSPHATE PHOSPHOHYDROLASE"/>
    <property type="match status" value="1"/>
</dbReference>
<name>A0A1B8U1B1_9FLAO</name>
<dbReference type="OrthoDB" id="9789113at2"/>
<dbReference type="STRING" id="1774273.LPB03_00960"/>
<dbReference type="KEGG" id="pob:LPB03_00960"/>
<accession>A0A1B8U1B1</accession>
<reference evidence="4" key="1">
    <citation type="submission" date="2016-02" db="EMBL/GenBank/DDBJ databases">
        <authorList>
            <person name="Shin S.-K."/>
            <person name="Yi H."/>
            <person name="Kim E."/>
        </authorList>
    </citation>
    <scope>NUCLEOTIDE SEQUENCE [LARGE SCALE GENOMIC DNA]</scope>
    <source>
        <strain evidence="4">LPB0003</strain>
    </source>
</reference>
<proteinExistence type="predicted"/>
<dbReference type="InterPro" id="IPR036938">
    <property type="entry name" value="PAP2/HPO_sf"/>
</dbReference>
<evidence type="ECO:0000259" key="2">
    <source>
        <dbReference type="SMART" id="SM00014"/>
    </source>
</evidence>
<feature type="transmembrane region" description="Helical" evidence="1">
    <location>
        <begin position="112"/>
        <end position="131"/>
    </location>
</feature>
<feature type="transmembrane region" description="Helical" evidence="1">
    <location>
        <begin position="34"/>
        <end position="52"/>
    </location>
</feature>
<feature type="domain" description="Phosphatidic acid phosphatase type 2/haloperoxidase" evidence="2">
    <location>
        <begin position="60"/>
        <end position="178"/>
    </location>
</feature>
<dbReference type="RefSeq" id="WP_065318336.1">
    <property type="nucleotide sequence ID" value="NZ_CP017477.1"/>
</dbReference>